<proteinExistence type="inferred from homology"/>
<dbReference type="AlphaFoldDB" id="A0A1B6MFN3"/>
<feature type="transmembrane region" description="Helical" evidence="2">
    <location>
        <begin position="420"/>
        <end position="441"/>
    </location>
</feature>
<dbReference type="PANTHER" id="PTHR10686">
    <property type="entry name" value="FOLATE TRANSPORTER"/>
    <property type="match status" value="1"/>
</dbReference>
<dbReference type="SUPFAM" id="SSF103473">
    <property type="entry name" value="MFS general substrate transporter"/>
    <property type="match status" value="1"/>
</dbReference>
<feature type="transmembrane region" description="Helical" evidence="2">
    <location>
        <begin position="384"/>
        <end position="408"/>
    </location>
</feature>
<feature type="transmembrane region" description="Helical" evidence="2">
    <location>
        <begin position="197"/>
        <end position="215"/>
    </location>
</feature>
<comment type="similarity">
    <text evidence="1">Belongs to the reduced folate carrier (RFC) transporter (TC 2.A.48) family.</text>
</comment>
<dbReference type="NCBIfam" id="TIGR00806">
    <property type="entry name" value="rfc"/>
    <property type="match status" value="1"/>
</dbReference>
<evidence type="ECO:0000256" key="2">
    <source>
        <dbReference type="SAM" id="Phobius"/>
    </source>
</evidence>
<accession>A0A1B6MFN3</accession>
<gene>
    <name evidence="3" type="ORF">g.51551</name>
</gene>
<name>A0A1B6MFN3_9HEMI</name>
<dbReference type="Gene3D" id="1.20.1250.20">
    <property type="entry name" value="MFS general substrate transporter like domains"/>
    <property type="match status" value="1"/>
</dbReference>
<dbReference type="GO" id="GO:0005886">
    <property type="term" value="C:plasma membrane"/>
    <property type="evidence" value="ECO:0007669"/>
    <property type="project" value="TreeGrafter"/>
</dbReference>
<evidence type="ECO:0000256" key="1">
    <source>
        <dbReference type="ARBA" id="ARBA00005773"/>
    </source>
</evidence>
<feature type="transmembrane region" description="Helical" evidence="2">
    <location>
        <begin position="171"/>
        <end position="191"/>
    </location>
</feature>
<sequence>MVQSYQSMGRRRELPYIEIEQTESSTNSGSQKKWVIFTVLIAIYGFAKNISPESPYMAEFFSGPRFNYTKKLVTQEIYPVSVYSSAFQTSIVLFVTDILRYKPVIVIGAFGYCFHKALLVWGRSLFEMQANQFFWGMSKACSLAYKTYIYSKVDKDHFQIVTAIIRIAPKAGTLLSCILSQVALSVFFLKLEHLNNISFAASLMAVVCAILLPSLKHSVYFKSEKLAKFHNDSSEKKSKYGYAARLLWQDFKEAYTNPYIVKWCVWWILASGGFQQVTDYYVQLLWSEISKADQNRYNAGVEAVYTTVSGISCYFIGGLKVNWHSHGELVLAVCTLIKGITLVFNATTGSIIVSYAIHVVFCSLYDTMMVISNSEVAKHLKNESFALIFGTNTFLAHCCQCLLTYVLTSKNTFALTVRKQFIVIGCSFLVLGFGFAIKAILKMCVRSKTEPKINEVTPIVATVTVLTPHGS</sequence>
<dbReference type="InterPro" id="IPR002666">
    <property type="entry name" value="Folate_carrier"/>
</dbReference>
<dbReference type="PANTHER" id="PTHR10686:SF18">
    <property type="entry name" value="IP11787P-RELATED"/>
    <property type="match status" value="1"/>
</dbReference>
<evidence type="ECO:0008006" key="4">
    <source>
        <dbReference type="Google" id="ProtNLM"/>
    </source>
</evidence>
<reference evidence="3" key="1">
    <citation type="submission" date="2015-11" db="EMBL/GenBank/DDBJ databases">
        <title>De novo transcriptome assembly of four potential Pierce s Disease insect vectors from Arizona vineyards.</title>
        <authorList>
            <person name="Tassone E.E."/>
        </authorList>
    </citation>
    <scope>NUCLEOTIDE SEQUENCE</scope>
</reference>
<dbReference type="GO" id="GO:0090482">
    <property type="term" value="F:vitamin transmembrane transporter activity"/>
    <property type="evidence" value="ECO:0007669"/>
    <property type="project" value="InterPro"/>
</dbReference>
<organism evidence="3">
    <name type="scientific">Graphocephala atropunctata</name>
    <dbReference type="NCBI Taxonomy" id="36148"/>
    <lineage>
        <taxon>Eukaryota</taxon>
        <taxon>Metazoa</taxon>
        <taxon>Ecdysozoa</taxon>
        <taxon>Arthropoda</taxon>
        <taxon>Hexapoda</taxon>
        <taxon>Insecta</taxon>
        <taxon>Pterygota</taxon>
        <taxon>Neoptera</taxon>
        <taxon>Paraneoptera</taxon>
        <taxon>Hemiptera</taxon>
        <taxon>Auchenorrhyncha</taxon>
        <taxon>Membracoidea</taxon>
        <taxon>Cicadellidae</taxon>
        <taxon>Cicadellinae</taxon>
        <taxon>Cicadellini</taxon>
        <taxon>Graphocephala</taxon>
    </lineage>
</organism>
<dbReference type="EMBL" id="GEBQ01005272">
    <property type="protein sequence ID" value="JAT34705.1"/>
    <property type="molecule type" value="Transcribed_RNA"/>
</dbReference>
<evidence type="ECO:0000313" key="3">
    <source>
        <dbReference type="EMBL" id="JAT34705.1"/>
    </source>
</evidence>
<keyword evidence="2" id="KW-0472">Membrane</keyword>
<feature type="transmembrane region" description="Helical" evidence="2">
    <location>
        <begin position="77"/>
        <end position="96"/>
    </location>
</feature>
<protein>
    <recommendedName>
        <fullName evidence="4">Reduced folate carrier</fullName>
    </recommendedName>
</protein>
<dbReference type="Pfam" id="PF01770">
    <property type="entry name" value="Folate_carrier"/>
    <property type="match status" value="1"/>
</dbReference>
<keyword evidence="2" id="KW-0812">Transmembrane</keyword>
<keyword evidence="2" id="KW-1133">Transmembrane helix</keyword>
<dbReference type="InterPro" id="IPR036259">
    <property type="entry name" value="MFS_trans_sf"/>
</dbReference>
<feature type="transmembrane region" description="Helical" evidence="2">
    <location>
        <begin position="103"/>
        <end position="121"/>
    </location>
</feature>